<feature type="compositionally biased region" description="Polar residues" evidence="1">
    <location>
        <begin position="83"/>
        <end position="94"/>
    </location>
</feature>
<keyword evidence="3" id="KW-1185">Reference proteome</keyword>
<dbReference type="Proteomes" id="UP000485058">
    <property type="component" value="Unassembled WGS sequence"/>
</dbReference>
<proteinExistence type="predicted"/>
<gene>
    <name evidence="2" type="ORF">HaLaN_20730</name>
</gene>
<name>A0A699ZPS3_HAELA</name>
<evidence type="ECO:0000313" key="2">
    <source>
        <dbReference type="EMBL" id="GFH23160.1"/>
    </source>
</evidence>
<protein>
    <submittedName>
        <fullName evidence="2">Uncharacterized protein</fullName>
    </submittedName>
</protein>
<evidence type="ECO:0000256" key="1">
    <source>
        <dbReference type="SAM" id="MobiDB-lite"/>
    </source>
</evidence>
<organism evidence="2 3">
    <name type="scientific">Haematococcus lacustris</name>
    <name type="common">Green alga</name>
    <name type="synonym">Haematococcus pluvialis</name>
    <dbReference type="NCBI Taxonomy" id="44745"/>
    <lineage>
        <taxon>Eukaryota</taxon>
        <taxon>Viridiplantae</taxon>
        <taxon>Chlorophyta</taxon>
        <taxon>core chlorophytes</taxon>
        <taxon>Chlorophyceae</taxon>
        <taxon>CS clade</taxon>
        <taxon>Chlamydomonadales</taxon>
        <taxon>Haematococcaceae</taxon>
        <taxon>Haematococcus</taxon>
    </lineage>
</organism>
<sequence length="116" mass="12131">MAKGARVWHSAGAGPVSLLQASGSALTTPHLFASSCEGQQVRVRPSPGSDRAVGIVQGSSGECQGQGRAGGQQREQREDSRQLETLQASLNKSAEPQAPQPPAYLRPSAHKVGHRP</sequence>
<reference evidence="2 3" key="1">
    <citation type="submission" date="2020-02" db="EMBL/GenBank/DDBJ databases">
        <title>Draft genome sequence of Haematococcus lacustris strain NIES-144.</title>
        <authorList>
            <person name="Morimoto D."/>
            <person name="Nakagawa S."/>
            <person name="Yoshida T."/>
            <person name="Sawayama S."/>
        </authorList>
    </citation>
    <scope>NUCLEOTIDE SEQUENCE [LARGE SCALE GENOMIC DNA]</scope>
    <source>
        <strain evidence="2 3">NIES-144</strain>
    </source>
</reference>
<comment type="caution">
    <text evidence="2">The sequence shown here is derived from an EMBL/GenBank/DDBJ whole genome shotgun (WGS) entry which is preliminary data.</text>
</comment>
<dbReference type="EMBL" id="BLLF01002205">
    <property type="protein sequence ID" value="GFH23160.1"/>
    <property type="molecule type" value="Genomic_DNA"/>
</dbReference>
<evidence type="ECO:0000313" key="3">
    <source>
        <dbReference type="Proteomes" id="UP000485058"/>
    </source>
</evidence>
<accession>A0A699ZPS3</accession>
<feature type="region of interest" description="Disordered" evidence="1">
    <location>
        <begin position="38"/>
        <end position="116"/>
    </location>
</feature>
<dbReference type="AlphaFoldDB" id="A0A699ZPS3"/>